<organism evidence="3 4">
    <name type="scientific">Drosophila busckii</name>
    <name type="common">Fruit fly</name>
    <dbReference type="NCBI Taxonomy" id="30019"/>
    <lineage>
        <taxon>Eukaryota</taxon>
        <taxon>Metazoa</taxon>
        <taxon>Ecdysozoa</taxon>
        <taxon>Arthropoda</taxon>
        <taxon>Hexapoda</taxon>
        <taxon>Insecta</taxon>
        <taxon>Pterygota</taxon>
        <taxon>Neoptera</taxon>
        <taxon>Endopterygota</taxon>
        <taxon>Diptera</taxon>
        <taxon>Brachycera</taxon>
        <taxon>Muscomorpha</taxon>
        <taxon>Ephydroidea</taxon>
        <taxon>Drosophilidae</taxon>
        <taxon>Drosophila</taxon>
    </lineage>
</organism>
<sequence>MQANIMMLNDDCFRVIFEMLSHVDRIKFARVCARFRDLYQDISPSLYKSVNCEIFQTMTLWEIRDFFTLSGCNIQQIRGSLKESSVRICTFMGWHCVNLKLLDISLTPLTLGSTYRLLSNLYYLESLRLDGCNLRNENLLAMRHLKQLKELDISRNYSLNGANMDQFPSSIESLTLTNCYNLLGFALPDFCSSLTNLKKMDIRGLVGIYASLENLINKNICTCLEELVFSDPAYESDYDHIAKLPSLKRITIQYEERYSKNSKFLYRLARHKANQLEYLEVIGANCITADDVIQISKLTALRSLRLINQASIDDRGLAAFGALKQLEQLNLTSSIHITNNGVLQLLLNCPKLQEVYVQHCRYLTDDLLRNFVRKAPEKVKNQHVLPIKLYIYGCKITEIGLHNDKVASKKYLDVSLIAPEYSLPDLADLLQLAYISDDEDDFLTDSFNSYDSDTPDSEFDHYDLGYIDYH</sequence>
<evidence type="ECO:0000313" key="4">
    <source>
        <dbReference type="Proteomes" id="UP000494163"/>
    </source>
</evidence>
<feature type="domain" description="F-box" evidence="2">
    <location>
        <begin position="2"/>
        <end position="50"/>
    </location>
</feature>
<dbReference type="PROSITE" id="PS50181">
    <property type="entry name" value="FBOX"/>
    <property type="match status" value="1"/>
</dbReference>
<accession>A0A0M4EFV2</accession>
<evidence type="ECO:0000256" key="1">
    <source>
        <dbReference type="ARBA" id="ARBA00022786"/>
    </source>
</evidence>
<dbReference type="GO" id="GO:0019005">
    <property type="term" value="C:SCF ubiquitin ligase complex"/>
    <property type="evidence" value="ECO:0007669"/>
    <property type="project" value="TreeGrafter"/>
</dbReference>
<dbReference type="PANTHER" id="PTHR13318:SF95">
    <property type="entry name" value="F-BOX PROTEIN YLR352W"/>
    <property type="match status" value="1"/>
</dbReference>
<dbReference type="Proteomes" id="UP000494163">
    <property type="component" value="Chromosome 2R"/>
</dbReference>
<dbReference type="InterPro" id="IPR001810">
    <property type="entry name" value="F-box_dom"/>
</dbReference>
<dbReference type="InterPro" id="IPR006553">
    <property type="entry name" value="Leu-rich_rpt_Cys-con_subtyp"/>
</dbReference>
<dbReference type="Pfam" id="PF00646">
    <property type="entry name" value="F-box"/>
    <property type="match status" value="1"/>
</dbReference>
<dbReference type="OrthoDB" id="6492012at2759"/>
<dbReference type="InterPro" id="IPR036047">
    <property type="entry name" value="F-box-like_dom_sf"/>
</dbReference>
<dbReference type="EMBL" id="CP012524">
    <property type="protein sequence ID" value="ALC42301.1"/>
    <property type="molecule type" value="Genomic_DNA"/>
</dbReference>
<dbReference type="STRING" id="30019.A0A0M4EFV2"/>
<protein>
    <submittedName>
        <fullName evidence="3">CG15056</fullName>
    </submittedName>
</protein>
<dbReference type="SMART" id="SM00367">
    <property type="entry name" value="LRR_CC"/>
    <property type="match status" value="3"/>
</dbReference>
<evidence type="ECO:0000313" key="3">
    <source>
        <dbReference type="EMBL" id="ALC42301.1"/>
    </source>
</evidence>
<dbReference type="AlphaFoldDB" id="A0A0M4EFV2"/>
<dbReference type="PANTHER" id="PTHR13318">
    <property type="entry name" value="PARTNER OF PAIRED, ISOFORM B-RELATED"/>
    <property type="match status" value="1"/>
</dbReference>
<keyword evidence="1" id="KW-0833">Ubl conjugation pathway</keyword>
<dbReference type="InterPro" id="IPR032675">
    <property type="entry name" value="LRR_dom_sf"/>
</dbReference>
<dbReference type="Gene3D" id="1.20.1280.50">
    <property type="match status" value="1"/>
</dbReference>
<evidence type="ECO:0000259" key="2">
    <source>
        <dbReference type="PROSITE" id="PS50181"/>
    </source>
</evidence>
<reference evidence="3 4" key="1">
    <citation type="submission" date="2015-08" db="EMBL/GenBank/DDBJ databases">
        <title>Ancestral chromatin configuration constrains chromatin evolution on differentiating sex chromosomes in Drosophila.</title>
        <authorList>
            <person name="Zhou Q."/>
            <person name="Bachtrog D."/>
        </authorList>
    </citation>
    <scope>NUCLEOTIDE SEQUENCE [LARGE SCALE GENOMIC DNA]</scope>
    <source>
        <tissue evidence="3">Whole larvae</tissue>
    </source>
</reference>
<dbReference type="OMA" id="PSDSWHQ"/>
<gene>
    <name evidence="3" type="ORF">Dbus_chr2Rg1880</name>
</gene>
<dbReference type="GO" id="GO:0031146">
    <property type="term" value="P:SCF-dependent proteasomal ubiquitin-dependent protein catabolic process"/>
    <property type="evidence" value="ECO:0007669"/>
    <property type="project" value="TreeGrafter"/>
</dbReference>
<dbReference type="SUPFAM" id="SSF52047">
    <property type="entry name" value="RNI-like"/>
    <property type="match status" value="1"/>
</dbReference>
<dbReference type="Gene3D" id="3.80.10.10">
    <property type="entry name" value="Ribonuclease Inhibitor"/>
    <property type="match status" value="2"/>
</dbReference>
<keyword evidence="4" id="KW-1185">Reference proteome</keyword>
<dbReference type="SUPFAM" id="SSF81383">
    <property type="entry name" value="F-box domain"/>
    <property type="match status" value="1"/>
</dbReference>
<proteinExistence type="predicted"/>
<name>A0A0M4EFV2_DROBS</name>